<organism evidence="1 2">
    <name type="scientific">Acer saccharum</name>
    <name type="common">Sugar maple</name>
    <dbReference type="NCBI Taxonomy" id="4024"/>
    <lineage>
        <taxon>Eukaryota</taxon>
        <taxon>Viridiplantae</taxon>
        <taxon>Streptophyta</taxon>
        <taxon>Embryophyta</taxon>
        <taxon>Tracheophyta</taxon>
        <taxon>Spermatophyta</taxon>
        <taxon>Magnoliopsida</taxon>
        <taxon>eudicotyledons</taxon>
        <taxon>Gunneridae</taxon>
        <taxon>Pentapetalae</taxon>
        <taxon>rosids</taxon>
        <taxon>malvids</taxon>
        <taxon>Sapindales</taxon>
        <taxon>Sapindaceae</taxon>
        <taxon>Hippocastanoideae</taxon>
        <taxon>Acereae</taxon>
        <taxon>Acer</taxon>
    </lineage>
</organism>
<sequence length="119" mass="13353">MRTWKDISLLSLTLSVFDRHLQSLSSPVTSSSSDRLSGHFFSQACFLFSAECDFNRLVNQIMEDNQPVAVASGDEINDVVKERSRDQREALSGEPKCVICGRYGLLPTTPSCLPKGYWY</sequence>
<evidence type="ECO:0000313" key="1">
    <source>
        <dbReference type="EMBL" id="KAK0592108.1"/>
    </source>
</evidence>
<keyword evidence="2" id="KW-1185">Reference proteome</keyword>
<evidence type="ECO:0000313" key="2">
    <source>
        <dbReference type="Proteomes" id="UP001168877"/>
    </source>
</evidence>
<gene>
    <name evidence="1" type="ORF">LWI29_013450</name>
</gene>
<reference evidence="1" key="1">
    <citation type="journal article" date="2022" name="Plant J.">
        <title>Strategies of tolerance reflected in two North American maple genomes.</title>
        <authorList>
            <person name="McEvoy S.L."/>
            <person name="Sezen U.U."/>
            <person name="Trouern-Trend A."/>
            <person name="McMahon S.M."/>
            <person name="Schaberg P.G."/>
            <person name="Yang J."/>
            <person name="Wegrzyn J.L."/>
            <person name="Swenson N.G."/>
        </authorList>
    </citation>
    <scope>NUCLEOTIDE SEQUENCE</scope>
    <source>
        <strain evidence="1">NS2018</strain>
    </source>
</reference>
<accession>A0AA39VV74</accession>
<name>A0AA39VV74_ACESA</name>
<dbReference type="EMBL" id="JAUESC010000380">
    <property type="protein sequence ID" value="KAK0592108.1"/>
    <property type="molecule type" value="Genomic_DNA"/>
</dbReference>
<proteinExistence type="predicted"/>
<comment type="caution">
    <text evidence="1">The sequence shown here is derived from an EMBL/GenBank/DDBJ whole genome shotgun (WGS) entry which is preliminary data.</text>
</comment>
<dbReference type="Gene3D" id="3.30.60.220">
    <property type="match status" value="1"/>
</dbReference>
<dbReference type="AlphaFoldDB" id="A0AA39VV74"/>
<protein>
    <submittedName>
        <fullName evidence="1">Uncharacterized protein</fullName>
    </submittedName>
</protein>
<dbReference type="Proteomes" id="UP001168877">
    <property type="component" value="Unassembled WGS sequence"/>
</dbReference>
<reference evidence="1" key="2">
    <citation type="submission" date="2023-06" db="EMBL/GenBank/DDBJ databases">
        <authorList>
            <person name="Swenson N.G."/>
            <person name="Wegrzyn J.L."/>
            <person name="Mcevoy S.L."/>
        </authorList>
    </citation>
    <scope>NUCLEOTIDE SEQUENCE</scope>
    <source>
        <strain evidence="1">NS2018</strain>
        <tissue evidence="1">Leaf</tissue>
    </source>
</reference>